<dbReference type="Pfam" id="PF03413">
    <property type="entry name" value="PepSY"/>
    <property type="match status" value="1"/>
</dbReference>
<dbReference type="Proteomes" id="UP000267049">
    <property type="component" value="Unassembled WGS sequence"/>
</dbReference>
<dbReference type="Gene3D" id="3.10.450.40">
    <property type="match status" value="1"/>
</dbReference>
<keyword evidence="3 11" id="KW-0645">Protease</keyword>
<evidence type="ECO:0000256" key="2">
    <source>
        <dbReference type="ARBA" id="ARBA00009388"/>
    </source>
</evidence>
<dbReference type="Pfam" id="PF07504">
    <property type="entry name" value="FTP"/>
    <property type="match status" value="1"/>
</dbReference>
<organism evidence="16 17">
    <name type="scientific">Montanilutibacter psychrotolerans</name>
    <dbReference type="NCBI Taxonomy" id="1327343"/>
    <lineage>
        <taxon>Bacteria</taxon>
        <taxon>Pseudomonadati</taxon>
        <taxon>Pseudomonadota</taxon>
        <taxon>Gammaproteobacteria</taxon>
        <taxon>Lysobacterales</taxon>
        <taxon>Lysobacteraceae</taxon>
        <taxon>Montanilutibacter</taxon>
    </lineage>
</organism>
<dbReference type="Pfam" id="PF02868">
    <property type="entry name" value="Peptidase_M4_C"/>
    <property type="match status" value="1"/>
</dbReference>
<evidence type="ECO:0000259" key="15">
    <source>
        <dbReference type="Pfam" id="PF07504"/>
    </source>
</evidence>
<keyword evidence="4" id="KW-0479">Metal-binding</keyword>
<dbReference type="InterPro" id="IPR050728">
    <property type="entry name" value="Zinc_Metalloprotease_M4"/>
</dbReference>
<accession>A0A3M8STN9</accession>
<dbReference type="AlphaFoldDB" id="A0A3M8STN9"/>
<keyword evidence="8 11" id="KW-0482">Metalloprotease</keyword>
<comment type="function">
    <text evidence="11">Extracellular zinc metalloprotease.</text>
</comment>
<evidence type="ECO:0000313" key="16">
    <source>
        <dbReference type="EMBL" id="RNF82594.1"/>
    </source>
</evidence>
<evidence type="ECO:0000256" key="7">
    <source>
        <dbReference type="ARBA" id="ARBA00022833"/>
    </source>
</evidence>
<evidence type="ECO:0000256" key="8">
    <source>
        <dbReference type="ARBA" id="ARBA00023049"/>
    </source>
</evidence>
<reference evidence="16 17" key="1">
    <citation type="submission" date="2018-11" db="EMBL/GenBank/DDBJ databases">
        <title>Lysobacter cryohumiis sp. nov., isolated from soil in the Tianshan Mountains, Xinjiang, China.</title>
        <authorList>
            <person name="Luo Y."/>
            <person name="Sheng H."/>
        </authorList>
    </citation>
    <scope>NUCLEOTIDE SEQUENCE [LARGE SCALE GENOMIC DNA]</scope>
    <source>
        <strain evidence="16 17">ZS60</strain>
    </source>
</reference>
<dbReference type="GO" id="GO:0046872">
    <property type="term" value="F:metal ion binding"/>
    <property type="evidence" value="ECO:0007669"/>
    <property type="project" value="UniProtKB-UniRule"/>
</dbReference>
<comment type="caution">
    <text evidence="16">The sequence shown here is derived from an EMBL/GenBank/DDBJ whole genome shotgun (WGS) entry which is preliminary data.</text>
</comment>
<dbReference type="GO" id="GO:0004222">
    <property type="term" value="F:metalloendopeptidase activity"/>
    <property type="evidence" value="ECO:0007669"/>
    <property type="project" value="UniProtKB-UniRule"/>
</dbReference>
<keyword evidence="9" id="KW-0865">Zymogen</keyword>
<protein>
    <recommendedName>
        <fullName evidence="11">Neutral metalloproteinase</fullName>
        <ecNumber evidence="11">3.4.24.-</ecNumber>
    </recommendedName>
</protein>
<sequence>MIDGNAAVAVSIQRASDDRFTARNFTVDRDGSEHVRLERSYRGLPVIGGDVVVHSRNGQFRSASVALKTRVRPQLVAAISANQAIVEAGVAFGTAFHGVPTSRQVVYARDVAPVLAYEVVFKGTKRDQTPTEMHVFVDARSGRILDQWDMVHSASSVGTGHTIGLGNVSITTDSTATGFQMIDPSRGNGATLDSFNKSYTTAASTATVFTDADNSWGNNTQADRASAGAEAHYGVAATYDFYKNTFGRNGIFNDGKGVKSYVHTGTNWVNAVWYGNNMYYGDGDATTYLPLTVLDVAGHEMSHGVAQATSGLVYSGDAGGLNEGNSDIMGTLVEFYANNPNDPGDYLIGEKIYRSNPGGTKALRVMFKQNLDGASFVCYPSGGFRNKPAHDPHYTSGVANRFFYLLAEGAVVPAGFGTGTSFNLTPASLVCNGNTALAGIGRAKAGAIWYRALDVYFTSTTTYPAARLATLNAARDLYGTGSAEYNAVAAAWSAVSVN</sequence>
<evidence type="ECO:0000256" key="10">
    <source>
        <dbReference type="PIRSR" id="PIRSR623612-1"/>
    </source>
</evidence>
<evidence type="ECO:0000259" key="12">
    <source>
        <dbReference type="Pfam" id="PF01447"/>
    </source>
</evidence>
<dbReference type="EC" id="3.4.24.-" evidence="11"/>
<name>A0A3M8STN9_9GAMM</name>
<dbReference type="InterPro" id="IPR023612">
    <property type="entry name" value="Peptidase_M4"/>
</dbReference>
<evidence type="ECO:0000256" key="6">
    <source>
        <dbReference type="ARBA" id="ARBA00022801"/>
    </source>
</evidence>
<keyword evidence="5" id="KW-0732">Signal</keyword>
<keyword evidence="6 11" id="KW-0378">Hydrolase</keyword>
<dbReference type="InterPro" id="IPR025711">
    <property type="entry name" value="PepSY"/>
</dbReference>
<evidence type="ECO:0000256" key="4">
    <source>
        <dbReference type="ARBA" id="ARBA00022723"/>
    </source>
</evidence>
<gene>
    <name evidence="16" type="ORF">EER27_13895</name>
</gene>
<proteinExistence type="inferred from homology"/>
<dbReference type="CDD" id="cd09597">
    <property type="entry name" value="M4_TLP"/>
    <property type="match status" value="1"/>
</dbReference>
<evidence type="ECO:0000313" key="17">
    <source>
        <dbReference type="Proteomes" id="UP000267049"/>
    </source>
</evidence>
<feature type="active site" description="Proton donor" evidence="10">
    <location>
        <position position="393"/>
    </location>
</feature>
<dbReference type="Gene3D" id="3.10.450.490">
    <property type="match status" value="1"/>
</dbReference>
<dbReference type="OrthoDB" id="5378341at2"/>
<dbReference type="PANTHER" id="PTHR33794:SF1">
    <property type="entry name" value="BACILLOLYSIN"/>
    <property type="match status" value="1"/>
</dbReference>
<evidence type="ECO:0000256" key="1">
    <source>
        <dbReference type="ARBA" id="ARBA00001947"/>
    </source>
</evidence>
<dbReference type="Gene3D" id="3.10.170.10">
    <property type="match status" value="1"/>
</dbReference>
<comment type="similarity">
    <text evidence="2 11">Belongs to the peptidase M4 family.</text>
</comment>
<dbReference type="GO" id="GO:0006508">
    <property type="term" value="P:proteolysis"/>
    <property type="evidence" value="ECO:0007669"/>
    <property type="project" value="UniProtKB-KW"/>
</dbReference>
<evidence type="ECO:0000256" key="11">
    <source>
        <dbReference type="RuleBase" id="RU366073"/>
    </source>
</evidence>
<dbReference type="GO" id="GO:0005576">
    <property type="term" value="C:extracellular region"/>
    <property type="evidence" value="ECO:0007669"/>
    <property type="project" value="UniProtKB-SubCell"/>
</dbReference>
<dbReference type="SUPFAM" id="SSF55486">
    <property type="entry name" value="Metalloproteases ('zincins'), catalytic domain"/>
    <property type="match status" value="1"/>
</dbReference>
<feature type="domain" description="Peptidase M4 C-terminal" evidence="13">
    <location>
        <begin position="310"/>
        <end position="497"/>
    </location>
</feature>
<dbReference type="PRINTS" id="PR00730">
    <property type="entry name" value="THERMOLYSIN"/>
</dbReference>
<evidence type="ECO:0000259" key="13">
    <source>
        <dbReference type="Pfam" id="PF02868"/>
    </source>
</evidence>
<feature type="domain" description="Peptidase M4" evidence="12">
    <location>
        <begin position="158"/>
        <end position="306"/>
    </location>
</feature>
<keyword evidence="11" id="KW-0964">Secreted</keyword>
<dbReference type="InterPro" id="IPR011096">
    <property type="entry name" value="FTP_domain"/>
</dbReference>
<keyword evidence="7 11" id="KW-0862">Zinc</keyword>
<dbReference type="Pfam" id="PF01447">
    <property type="entry name" value="Peptidase_M4"/>
    <property type="match status" value="1"/>
</dbReference>
<dbReference type="InterPro" id="IPR027268">
    <property type="entry name" value="Peptidase_M4/M1_CTD_sf"/>
</dbReference>
<feature type="domain" description="FTP" evidence="15">
    <location>
        <begin position="19"/>
        <end position="64"/>
    </location>
</feature>
<dbReference type="Gene3D" id="1.10.390.10">
    <property type="entry name" value="Neutral Protease Domain 2"/>
    <property type="match status" value="1"/>
</dbReference>
<dbReference type="EMBL" id="RIBS01000007">
    <property type="protein sequence ID" value="RNF82594.1"/>
    <property type="molecule type" value="Genomic_DNA"/>
</dbReference>
<comment type="subcellular location">
    <subcellularLocation>
        <location evidence="11">Secreted</location>
    </subcellularLocation>
</comment>
<evidence type="ECO:0000256" key="3">
    <source>
        <dbReference type="ARBA" id="ARBA00022670"/>
    </source>
</evidence>
<evidence type="ECO:0000259" key="14">
    <source>
        <dbReference type="Pfam" id="PF03413"/>
    </source>
</evidence>
<comment type="cofactor">
    <cofactor evidence="1 11">
        <name>Zn(2+)</name>
        <dbReference type="ChEBI" id="CHEBI:29105"/>
    </cofactor>
</comment>
<evidence type="ECO:0000256" key="9">
    <source>
        <dbReference type="ARBA" id="ARBA00023145"/>
    </source>
</evidence>
<dbReference type="PANTHER" id="PTHR33794">
    <property type="entry name" value="BACILLOLYSIN"/>
    <property type="match status" value="1"/>
</dbReference>
<evidence type="ECO:0000256" key="5">
    <source>
        <dbReference type="ARBA" id="ARBA00022729"/>
    </source>
</evidence>
<feature type="active site" evidence="10">
    <location>
        <position position="300"/>
    </location>
</feature>
<dbReference type="InterPro" id="IPR001570">
    <property type="entry name" value="Peptidase_M4_C_domain"/>
</dbReference>
<feature type="domain" description="PepSY" evidence="14">
    <location>
        <begin position="108"/>
        <end position="148"/>
    </location>
</feature>
<dbReference type="InterPro" id="IPR013856">
    <property type="entry name" value="Peptidase_M4_domain"/>
</dbReference>
<keyword evidence="17" id="KW-1185">Reference proteome</keyword>